<keyword evidence="3" id="KW-1185">Reference proteome</keyword>
<protein>
    <submittedName>
        <fullName evidence="2">Uncharacterized protein</fullName>
    </submittedName>
</protein>
<evidence type="ECO:0000313" key="3">
    <source>
        <dbReference type="Proteomes" id="UP001482620"/>
    </source>
</evidence>
<reference evidence="2 3" key="1">
    <citation type="submission" date="2021-06" db="EMBL/GenBank/DDBJ databases">
        <authorList>
            <person name="Palmer J.M."/>
        </authorList>
    </citation>
    <scope>NUCLEOTIDE SEQUENCE [LARGE SCALE GENOMIC DNA]</scope>
    <source>
        <strain evidence="3">if_2019</strain>
        <tissue evidence="2">Muscle</tissue>
    </source>
</reference>
<gene>
    <name evidence="2" type="ORF">ILYODFUR_024866</name>
</gene>
<accession>A0ABV0TCP5</accession>
<evidence type="ECO:0000313" key="2">
    <source>
        <dbReference type="EMBL" id="MEQ2230007.1"/>
    </source>
</evidence>
<proteinExistence type="predicted"/>
<feature type="compositionally biased region" description="Pro residues" evidence="1">
    <location>
        <begin position="74"/>
        <end position="84"/>
    </location>
</feature>
<comment type="caution">
    <text evidence="2">The sequence shown here is derived from an EMBL/GenBank/DDBJ whole genome shotgun (WGS) entry which is preliminary data.</text>
</comment>
<sequence>MTNKQWTSYTHSHSPYILYTPRSRCRYPIGTTSPWTQEVVLFPPGVETGRPLQHLNLVWGSPGSCLNLRDPGPDPDPSPQPPPFLIRGGGDMQKRGPHGPNKPTNQSRHRIK</sequence>
<feature type="region of interest" description="Disordered" evidence="1">
    <location>
        <begin position="63"/>
        <end position="112"/>
    </location>
</feature>
<dbReference type="EMBL" id="JAHRIQ010026157">
    <property type="protein sequence ID" value="MEQ2230007.1"/>
    <property type="molecule type" value="Genomic_DNA"/>
</dbReference>
<evidence type="ECO:0000256" key="1">
    <source>
        <dbReference type="SAM" id="MobiDB-lite"/>
    </source>
</evidence>
<organism evidence="2 3">
    <name type="scientific">Ilyodon furcidens</name>
    <name type="common">goldbreast splitfin</name>
    <dbReference type="NCBI Taxonomy" id="33524"/>
    <lineage>
        <taxon>Eukaryota</taxon>
        <taxon>Metazoa</taxon>
        <taxon>Chordata</taxon>
        <taxon>Craniata</taxon>
        <taxon>Vertebrata</taxon>
        <taxon>Euteleostomi</taxon>
        <taxon>Actinopterygii</taxon>
        <taxon>Neopterygii</taxon>
        <taxon>Teleostei</taxon>
        <taxon>Neoteleostei</taxon>
        <taxon>Acanthomorphata</taxon>
        <taxon>Ovalentaria</taxon>
        <taxon>Atherinomorphae</taxon>
        <taxon>Cyprinodontiformes</taxon>
        <taxon>Goodeidae</taxon>
        <taxon>Ilyodon</taxon>
    </lineage>
</organism>
<name>A0ABV0TCP5_9TELE</name>
<dbReference type="Proteomes" id="UP001482620">
    <property type="component" value="Unassembled WGS sequence"/>
</dbReference>